<dbReference type="HOGENOM" id="CLU_023330_0_0_1"/>
<dbReference type="PANTHER" id="PTHR11461:SF278">
    <property type="entry name" value="SERINE PROTEASE INHIBITOR 88EA"/>
    <property type="match status" value="1"/>
</dbReference>
<proteinExistence type="inferred from homology"/>
<dbReference type="Gene3D" id="2.30.39.10">
    <property type="entry name" value="Alpha-1-antitrypsin, domain 1"/>
    <property type="match status" value="1"/>
</dbReference>
<name>N6T5U8_DENPD</name>
<gene>
    <name evidence="2" type="ORF">YQE_10373</name>
</gene>
<dbReference type="SMART" id="SM00093">
    <property type="entry name" value="SERPIN"/>
    <property type="match status" value="1"/>
</dbReference>
<comment type="similarity">
    <text evidence="1">Belongs to the serpin family.</text>
</comment>
<dbReference type="PROSITE" id="PS00284">
    <property type="entry name" value="SERPIN"/>
    <property type="match status" value="2"/>
</dbReference>
<evidence type="ECO:0000313" key="2">
    <source>
        <dbReference type="EMBL" id="ENN73038.1"/>
    </source>
</evidence>
<sequence>MNPLLVALVAVISVACCAAQQESCFPPFEGRQPNVNSYNNLYGGEQDFSLALLNAINKLMPKQNLFFSPYSTYHALLIAYFMAGGETEAYLRKVLRLGDNQQRSDIYAAYKLDRLLTVHQNAAYEFTSANKIYVSDTVKVRGCVNADFPHELESYPFKSDPEGCRNSINQWVENTTHHMITDLLPTGSIDASTSLVLVNAAYFKGVWENKFNPNLTRPEIFYVSPTKQIMVDMMHVEGSFRHDISETLGAHILELPYQGDNISMYILLPPFSNTEDSIDATLKNLNLVNFRKLVERDSLIFRTVQVSLPKFSLETTIELVPVLESLGVGNLFKENANFHTLTNEKVSVGEGIHKAKIEINENGAHAAAATAFLTWRMSDDEDVFYFRCDRPFIYLIYNGKTHTVLFTGVLEQMGVGDLFQSAGNLSELLEEGEAQLGGALHKARIEVNEEGTKAAAATVLFSFRSSRPAEPAQFNCNHPFIYFVYDKVRAAMLFGGVFRRPY</sequence>
<dbReference type="InterPro" id="IPR042185">
    <property type="entry name" value="Serpin_sf_2"/>
</dbReference>
<organism evidence="2">
    <name type="scientific">Dendroctonus ponderosae</name>
    <name type="common">Mountain pine beetle</name>
    <dbReference type="NCBI Taxonomy" id="77166"/>
    <lineage>
        <taxon>Eukaryota</taxon>
        <taxon>Metazoa</taxon>
        <taxon>Ecdysozoa</taxon>
        <taxon>Arthropoda</taxon>
        <taxon>Hexapoda</taxon>
        <taxon>Insecta</taxon>
        <taxon>Pterygota</taxon>
        <taxon>Neoptera</taxon>
        <taxon>Endopterygota</taxon>
        <taxon>Coleoptera</taxon>
        <taxon>Polyphaga</taxon>
        <taxon>Cucujiformia</taxon>
        <taxon>Curculionidae</taxon>
        <taxon>Scolytinae</taxon>
        <taxon>Dendroctonus</taxon>
    </lineage>
</organism>
<dbReference type="GO" id="GO:0005615">
    <property type="term" value="C:extracellular space"/>
    <property type="evidence" value="ECO:0007669"/>
    <property type="project" value="InterPro"/>
</dbReference>
<dbReference type="SUPFAM" id="SSF56574">
    <property type="entry name" value="Serpins"/>
    <property type="match status" value="2"/>
</dbReference>
<dbReference type="Gene3D" id="3.30.497.10">
    <property type="entry name" value="Antithrombin, subunit I, domain 2"/>
    <property type="match status" value="2"/>
</dbReference>
<feature type="non-terminal residue" evidence="2">
    <location>
        <position position="1"/>
    </location>
</feature>
<dbReference type="OMA" id="MTKGHIR"/>
<accession>N6T5U8</accession>
<dbReference type="AlphaFoldDB" id="N6T5U8"/>
<dbReference type="InterPro" id="IPR000215">
    <property type="entry name" value="Serpin_fam"/>
</dbReference>
<dbReference type="InterPro" id="IPR023796">
    <property type="entry name" value="Serpin_dom"/>
</dbReference>
<dbReference type="InterPro" id="IPR023795">
    <property type="entry name" value="Serpin_CS"/>
</dbReference>
<dbReference type="Pfam" id="PF00079">
    <property type="entry name" value="Serpin"/>
    <property type="match status" value="2"/>
</dbReference>
<protein>
    <submittedName>
        <fullName evidence="2">Uncharacterized protein</fullName>
    </submittedName>
</protein>
<evidence type="ECO:0000256" key="1">
    <source>
        <dbReference type="RuleBase" id="RU000411"/>
    </source>
</evidence>
<dbReference type="InterPro" id="IPR042178">
    <property type="entry name" value="Serpin_sf_1"/>
</dbReference>
<dbReference type="EMBL" id="KB741190">
    <property type="protein sequence ID" value="ENN73038.1"/>
    <property type="molecule type" value="Genomic_DNA"/>
</dbReference>
<reference evidence="2" key="1">
    <citation type="journal article" date="2013" name="Genome Biol.">
        <title>Draft genome of the mountain pine beetle, Dendroctonus ponderosae Hopkins, a major forest pest.</title>
        <authorList>
            <person name="Keeling C.I."/>
            <person name="Yuen M.M."/>
            <person name="Liao N.Y."/>
            <person name="Docking T.R."/>
            <person name="Chan S.K."/>
            <person name="Taylor G.A."/>
            <person name="Palmquist D.L."/>
            <person name="Jackman S.D."/>
            <person name="Nguyen A."/>
            <person name="Li M."/>
            <person name="Henderson H."/>
            <person name="Janes J.K."/>
            <person name="Zhao Y."/>
            <person name="Pandoh P."/>
            <person name="Moore R."/>
            <person name="Sperling F.A."/>
            <person name="Huber D.P."/>
            <person name="Birol I."/>
            <person name="Jones S.J."/>
            <person name="Bohlmann J."/>
        </authorList>
    </citation>
    <scope>NUCLEOTIDE SEQUENCE</scope>
</reference>
<dbReference type="InterPro" id="IPR036186">
    <property type="entry name" value="Serpin_sf"/>
</dbReference>
<dbReference type="PANTHER" id="PTHR11461">
    <property type="entry name" value="SERINE PROTEASE INHIBITOR, SERPIN"/>
    <property type="match status" value="1"/>
</dbReference>
<dbReference type="CDD" id="cd19594">
    <property type="entry name" value="serpin_crustaceans_chelicerates_insects"/>
    <property type="match status" value="1"/>
</dbReference>
<dbReference type="OrthoDB" id="671595at2759"/>
<dbReference type="GO" id="GO:0004867">
    <property type="term" value="F:serine-type endopeptidase inhibitor activity"/>
    <property type="evidence" value="ECO:0007669"/>
    <property type="project" value="InterPro"/>
</dbReference>